<organism evidence="1 2">
    <name type="scientific">Petrolisthes cinctipes</name>
    <name type="common">Flat porcelain crab</name>
    <dbReference type="NCBI Taxonomy" id="88211"/>
    <lineage>
        <taxon>Eukaryota</taxon>
        <taxon>Metazoa</taxon>
        <taxon>Ecdysozoa</taxon>
        <taxon>Arthropoda</taxon>
        <taxon>Crustacea</taxon>
        <taxon>Multicrustacea</taxon>
        <taxon>Malacostraca</taxon>
        <taxon>Eumalacostraca</taxon>
        <taxon>Eucarida</taxon>
        <taxon>Decapoda</taxon>
        <taxon>Pleocyemata</taxon>
        <taxon>Anomura</taxon>
        <taxon>Galatheoidea</taxon>
        <taxon>Porcellanidae</taxon>
        <taxon>Petrolisthes</taxon>
    </lineage>
</organism>
<evidence type="ECO:0000313" key="1">
    <source>
        <dbReference type="EMBL" id="KAK3864086.1"/>
    </source>
</evidence>
<dbReference type="EMBL" id="JAWQEG010003874">
    <property type="protein sequence ID" value="KAK3864086.1"/>
    <property type="molecule type" value="Genomic_DNA"/>
</dbReference>
<keyword evidence="2" id="KW-1185">Reference proteome</keyword>
<accession>A0AAE1EZB8</accession>
<evidence type="ECO:0000313" key="2">
    <source>
        <dbReference type="Proteomes" id="UP001286313"/>
    </source>
</evidence>
<protein>
    <submittedName>
        <fullName evidence="1">Uncharacterized protein</fullName>
    </submittedName>
</protein>
<dbReference type="AlphaFoldDB" id="A0AAE1EZB8"/>
<gene>
    <name evidence="1" type="ORF">Pcinc_030205</name>
</gene>
<name>A0AAE1EZB8_PETCI</name>
<dbReference type="Proteomes" id="UP001286313">
    <property type="component" value="Unassembled WGS sequence"/>
</dbReference>
<sequence>MGMKGAGGEGRGGEGCWGPWRGVGGMVMMGAGDHKAGSIACDFETVEEEFTVVYSTLTRIHNHGPVGRWTAGQKEPEESL</sequence>
<reference evidence="1" key="1">
    <citation type="submission" date="2023-10" db="EMBL/GenBank/DDBJ databases">
        <title>Genome assemblies of two species of porcelain crab, Petrolisthes cinctipes and Petrolisthes manimaculis (Anomura: Porcellanidae).</title>
        <authorList>
            <person name="Angst P."/>
        </authorList>
    </citation>
    <scope>NUCLEOTIDE SEQUENCE</scope>
    <source>
        <strain evidence="1">PB745_01</strain>
        <tissue evidence="1">Gill</tissue>
    </source>
</reference>
<comment type="caution">
    <text evidence="1">The sequence shown here is derived from an EMBL/GenBank/DDBJ whole genome shotgun (WGS) entry which is preliminary data.</text>
</comment>
<proteinExistence type="predicted"/>